<accession>Q0C717</accession>
<feature type="compositionally biased region" description="Basic and acidic residues" evidence="1">
    <location>
        <begin position="200"/>
        <end position="209"/>
    </location>
</feature>
<dbReference type="VEuPathDB" id="FungiDB:CHGG_11124"/>
<dbReference type="RefSeq" id="XP_001230265.1">
    <property type="nucleotide sequence ID" value="XM_001230264.1"/>
</dbReference>
<evidence type="ECO:0000256" key="1">
    <source>
        <dbReference type="SAM" id="MobiDB-lite"/>
    </source>
</evidence>
<feature type="compositionally biased region" description="Low complexity" evidence="1">
    <location>
        <begin position="186"/>
        <end position="199"/>
    </location>
</feature>
<dbReference type="GO" id="GO:0006515">
    <property type="term" value="P:protein quality control for misfolded or incompletely synthesized proteins"/>
    <property type="evidence" value="ECO:0007669"/>
    <property type="project" value="TreeGrafter"/>
</dbReference>
<reference evidence="3" key="1">
    <citation type="journal article" date="2015" name="Genome Announc.">
        <title>Draft genome sequence of the cellulolytic fungus Chaetomium globosum.</title>
        <authorList>
            <person name="Cuomo C.A."/>
            <person name="Untereiner W.A."/>
            <person name="Ma L.-J."/>
            <person name="Grabherr M."/>
            <person name="Birren B.W."/>
        </authorList>
    </citation>
    <scope>NUCLEOTIDE SEQUENCE [LARGE SCALE GENOMIC DNA]</scope>
    <source>
        <strain evidence="3">ATCC 6205 / CBS 148.51 / DSM 1962 / NBRC 6347 / NRRL 1970</strain>
    </source>
</reference>
<dbReference type="Proteomes" id="UP000001056">
    <property type="component" value="Unassembled WGS sequence"/>
</dbReference>
<dbReference type="PANTHER" id="PTHR28142">
    <property type="entry name" value="MITOCHONDRIAL INNER MEMBRANE I-AAA PROTEASE SUPERCOMPLEX SUBUNIT MGR3-RELATED"/>
    <property type="match status" value="1"/>
</dbReference>
<dbReference type="AlphaFoldDB" id="Q0C717"/>
<evidence type="ECO:0000313" key="3">
    <source>
        <dbReference type="Proteomes" id="UP000001056"/>
    </source>
</evidence>
<sequence>MPISRAAGLRTTGVLRLSQRCASPLALPLRSQPNQYRHQTLPVPAKLSMSYQFRSKSTTLPQDGQEDSPKQTGQTPKPHPSLKGVFWQSIKSDTARACRQFTRYPEPVAQALRKALYFSNHDPNPQRALQYYKQALELCDQEGLDHFSDDVMGIKIPGGLHGSRRSRATRTPSKSAAEGTLPKLEPAPASEEGESSVPEQPREGLEAKRTRLLAKASASASS</sequence>
<dbReference type="EMBL" id="CH670344">
    <property type="protein sequence ID" value="EAQ82854.1"/>
    <property type="molecule type" value="Genomic_DNA"/>
</dbReference>
<name>Q0C717_CHAGB</name>
<feature type="region of interest" description="Disordered" evidence="1">
    <location>
        <begin position="55"/>
        <end position="83"/>
    </location>
</feature>
<organism evidence="2 3">
    <name type="scientific">Chaetomium globosum (strain ATCC 6205 / CBS 148.51 / DSM 1962 / NBRC 6347 / NRRL 1970)</name>
    <name type="common">Soil fungus</name>
    <dbReference type="NCBI Taxonomy" id="306901"/>
    <lineage>
        <taxon>Eukaryota</taxon>
        <taxon>Fungi</taxon>
        <taxon>Dikarya</taxon>
        <taxon>Ascomycota</taxon>
        <taxon>Pezizomycotina</taxon>
        <taxon>Sordariomycetes</taxon>
        <taxon>Sordariomycetidae</taxon>
        <taxon>Sordariales</taxon>
        <taxon>Chaetomiaceae</taxon>
        <taxon>Chaetomium</taxon>
    </lineage>
</organism>
<protein>
    <submittedName>
        <fullName evidence="2">Uncharacterized protein</fullName>
    </submittedName>
</protein>
<dbReference type="InParanoid" id="Q0C717"/>
<dbReference type="GO" id="GO:0051787">
    <property type="term" value="F:misfolded protein binding"/>
    <property type="evidence" value="ECO:0007669"/>
    <property type="project" value="TreeGrafter"/>
</dbReference>
<keyword evidence="3" id="KW-1185">Reference proteome</keyword>
<dbReference type="GeneID" id="4397418"/>
<dbReference type="eggNOG" id="ENOG502RZH4">
    <property type="taxonomic scope" value="Eukaryota"/>
</dbReference>
<proteinExistence type="predicted"/>
<dbReference type="GO" id="GO:0031942">
    <property type="term" value="C:i-AAA complex"/>
    <property type="evidence" value="ECO:0007669"/>
    <property type="project" value="TreeGrafter"/>
</dbReference>
<evidence type="ECO:0000313" key="2">
    <source>
        <dbReference type="EMBL" id="EAQ82854.1"/>
    </source>
</evidence>
<dbReference type="InterPro" id="IPR040201">
    <property type="entry name" value="Mrg3-like"/>
</dbReference>
<feature type="region of interest" description="Disordered" evidence="1">
    <location>
        <begin position="156"/>
        <end position="222"/>
    </location>
</feature>
<gene>
    <name evidence="2" type="ORF">CHGG_11124</name>
</gene>
<dbReference type="HOGENOM" id="CLU_1245219_0_0_1"/>
<dbReference type="OrthoDB" id="10050400at2759"/>
<dbReference type="PANTHER" id="PTHR28142:SF1">
    <property type="entry name" value="MITOCHONDRIAL INNER MEMBRANE I-AAA PROTEASE SUPERCOMPLEX SUBUNIT MGR3-RELATED"/>
    <property type="match status" value="1"/>
</dbReference>